<reference evidence="9" key="1">
    <citation type="submission" date="2023-10" db="EMBL/GenBank/DDBJ databases">
        <title>Genome assembly of Pristionchus species.</title>
        <authorList>
            <person name="Yoshida K."/>
            <person name="Sommer R.J."/>
        </authorList>
    </citation>
    <scope>NUCLEOTIDE SEQUENCE</scope>
    <source>
        <strain evidence="9">RS0144</strain>
    </source>
</reference>
<feature type="transmembrane region" description="Helical" evidence="8">
    <location>
        <begin position="12"/>
        <end position="35"/>
    </location>
</feature>
<dbReference type="InterPro" id="IPR018456">
    <property type="entry name" value="PTR2_symporter_CS"/>
</dbReference>
<organism evidence="9 10">
    <name type="scientific">Pristionchus entomophagus</name>
    <dbReference type="NCBI Taxonomy" id="358040"/>
    <lineage>
        <taxon>Eukaryota</taxon>
        <taxon>Metazoa</taxon>
        <taxon>Ecdysozoa</taxon>
        <taxon>Nematoda</taxon>
        <taxon>Chromadorea</taxon>
        <taxon>Rhabditida</taxon>
        <taxon>Rhabditina</taxon>
        <taxon>Diplogasteromorpha</taxon>
        <taxon>Diplogasteroidea</taxon>
        <taxon>Neodiplogasteridae</taxon>
        <taxon>Pristionchus</taxon>
    </lineage>
</organism>
<dbReference type="GO" id="GO:0022857">
    <property type="term" value="F:transmembrane transporter activity"/>
    <property type="evidence" value="ECO:0007669"/>
    <property type="project" value="InterPro"/>
</dbReference>
<evidence type="ECO:0000256" key="5">
    <source>
        <dbReference type="ARBA" id="ARBA00022989"/>
    </source>
</evidence>
<evidence type="ECO:0000313" key="9">
    <source>
        <dbReference type="EMBL" id="GMT07866.1"/>
    </source>
</evidence>
<accession>A0AAV5UN75</accession>
<keyword evidence="7" id="KW-0813">Transport</keyword>
<feature type="transmembrane region" description="Helical" evidence="8">
    <location>
        <begin position="120"/>
        <end position="140"/>
    </location>
</feature>
<dbReference type="Pfam" id="PF00854">
    <property type="entry name" value="PTR2"/>
    <property type="match status" value="1"/>
</dbReference>
<dbReference type="Proteomes" id="UP001432027">
    <property type="component" value="Unassembled WGS sequence"/>
</dbReference>
<dbReference type="Gene3D" id="1.20.1250.20">
    <property type="entry name" value="MFS general substrate transporter like domains"/>
    <property type="match status" value="1"/>
</dbReference>
<dbReference type="AlphaFoldDB" id="A0AAV5UN75"/>
<keyword evidence="10" id="KW-1185">Reference proteome</keyword>
<feature type="transmembrane region" description="Helical" evidence="8">
    <location>
        <begin position="83"/>
        <end position="108"/>
    </location>
</feature>
<sequence>MLLGSVIADGYIGKFWTIFIVSIVYAIGQIMLAVASTQNFTSSLHPWLDLTGLVVIAIGTGGIKPCVSAFGADQFDKGQDRMISVYFSMFYFSINAGAMISTFVSPLFRAQPCLGQDSCYPLSFGVPAVLMVVATGIFMIGSPWYRKNPPTENVFGEIARLIGGAIGNKFSKKNAGPTDHWLEHYLDTHNCENDPKCIARQGTKLKNKCQKKEYVSDVRALFKLIIMFLPVPMFWALYDQQGSIWLLQGIQMDCNVFGFLLLPDQMQTLNAVLILIYIPLFQVVIYPLVSKCINLTPLRKMVVGGWIAALSFLITGFVQLQVNNTLPQLPTNGRSFASFMNLYDDNCNISIWQLDESKLTIGDPTILTANTNKSTFHVASGNNSFRVAYDGTSCAGRKTEDINVDIPDKKVYYVAVGKEGTVFGPAATSKPTEGTGEFSLGITMFTDDNYNGNLCVCRQDAKGFDEMNPCIPQSPADFYYWEIDYNQGLDDRVKDVDMQTPPKEQVLDTILEIPKK</sequence>
<dbReference type="PANTHER" id="PTHR11654">
    <property type="entry name" value="OLIGOPEPTIDE TRANSPORTER-RELATED"/>
    <property type="match status" value="1"/>
</dbReference>
<keyword evidence="4" id="KW-0571">Peptide transport</keyword>
<feature type="transmembrane region" description="Helical" evidence="8">
    <location>
        <begin position="269"/>
        <end position="289"/>
    </location>
</feature>
<evidence type="ECO:0000256" key="8">
    <source>
        <dbReference type="SAM" id="Phobius"/>
    </source>
</evidence>
<gene>
    <name evidence="9" type="ORF">PENTCL1PPCAC_30040</name>
</gene>
<keyword evidence="3 7" id="KW-0812">Transmembrane</keyword>
<dbReference type="GO" id="GO:0006857">
    <property type="term" value="P:oligopeptide transport"/>
    <property type="evidence" value="ECO:0007669"/>
    <property type="project" value="InterPro"/>
</dbReference>
<feature type="transmembrane region" description="Helical" evidence="8">
    <location>
        <begin position="301"/>
        <end position="320"/>
    </location>
</feature>
<comment type="similarity">
    <text evidence="2 7">Belongs to the major facilitator superfamily. Proton-dependent oligopeptide transporter (POT/PTR) (TC 2.A.17) family.</text>
</comment>
<dbReference type="SUPFAM" id="SSF103473">
    <property type="entry name" value="MFS general substrate transporter"/>
    <property type="match status" value="1"/>
</dbReference>
<evidence type="ECO:0000313" key="10">
    <source>
        <dbReference type="Proteomes" id="UP001432027"/>
    </source>
</evidence>
<dbReference type="InterPro" id="IPR036259">
    <property type="entry name" value="MFS_trans_sf"/>
</dbReference>
<comment type="subcellular location">
    <subcellularLocation>
        <location evidence="1 7">Membrane</location>
        <topology evidence="1 7">Multi-pass membrane protein</topology>
    </subcellularLocation>
</comment>
<feature type="transmembrane region" description="Helical" evidence="8">
    <location>
        <begin position="47"/>
        <end position="71"/>
    </location>
</feature>
<keyword evidence="5 8" id="KW-1133">Transmembrane helix</keyword>
<keyword evidence="6 8" id="KW-0472">Membrane</keyword>
<dbReference type="PROSITE" id="PS01023">
    <property type="entry name" value="PTR2_2"/>
    <property type="match status" value="1"/>
</dbReference>
<feature type="transmembrane region" description="Helical" evidence="8">
    <location>
        <begin position="220"/>
        <end position="238"/>
    </location>
</feature>
<evidence type="ECO:0000256" key="3">
    <source>
        <dbReference type="ARBA" id="ARBA00022692"/>
    </source>
</evidence>
<dbReference type="GO" id="GO:0016020">
    <property type="term" value="C:membrane"/>
    <property type="evidence" value="ECO:0007669"/>
    <property type="project" value="UniProtKB-SubCell"/>
</dbReference>
<dbReference type="EMBL" id="BTSX01000006">
    <property type="protein sequence ID" value="GMT07866.1"/>
    <property type="molecule type" value="Genomic_DNA"/>
</dbReference>
<proteinExistence type="inferred from homology"/>
<evidence type="ECO:0000256" key="4">
    <source>
        <dbReference type="ARBA" id="ARBA00022856"/>
    </source>
</evidence>
<dbReference type="InterPro" id="IPR000109">
    <property type="entry name" value="POT_fam"/>
</dbReference>
<dbReference type="PROSITE" id="PS01022">
    <property type="entry name" value="PTR2_1"/>
    <property type="match status" value="1"/>
</dbReference>
<protein>
    <submittedName>
        <fullName evidence="9">Uncharacterized protein</fullName>
    </submittedName>
</protein>
<evidence type="ECO:0000256" key="6">
    <source>
        <dbReference type="ARBA" id="ARBA00023136"/>
    </source>
</evidence>
<keyword evidence="4" id="KW-0653">Protein transport</keyword>
<comment type="caution">
    <text evidence="9">The sequence shown here is derived from an EMBL/GenBank/DDBJ whole genome shotgun (WGS) entry which is preliminary data.</text>
</comment>
<evidence type="ECO:0000256" key="7">
    <source>
        <dbReference type="RuleBase" id="RU003755"/>
    </source>
</evidence>
<evidence type="ECO:0000256" key="1">
    <source>
        <dbReference type="ARBA" id="ARBA00004141"/>
    </source>
</evidence>
<evidence type="ECO:0000256" key="2">
    <source>
        <dbReference type="ARBA" id="ARBA00005982"/>
    </source>
</evidence>
<name>A0AAV5UN75_9BILA</name>